<keyword evidence="4" id="KW-1185">Reference proteome</keyword>
<dbReference type="AlphaFoldDB" id="A0A1D9GNE4"/>
<evidence type="ECO:0000259" key="2">
    <source>
        <dbReference type="Pfam" id="PF01557"/>
    </source>
</evidence>
<dbReference type="Proteomes" id="UP000177445">
    <property type="component" value="Chromosome"/>
</dbReference>
<feature type="domain" description="Fumarylacetoacetase-like C-terminal" evidence="2">
    <location>
        <begin position="73"/>
        <end position="258"/>
    </location>
</feature>
<dbReference type="Pfam" id="PF01557">
    <property type="entry name" value="FAA_hydrolase"/>
    <property type="match status" value="1"/>
</dbReference>
<proteinExistence type="predicted"/>
<dbReference type="InterPro" id="IPR050772">
    <property type="entry name" value="Hydratase-Decarb/MhpD_sf"/>
</dbReference>
<accession>A0A1D9GNE4</accession>
<dbReference type="GO" id="GO:0005737">
    <property type="term" value="C:cytoplasm"/>
    <property type="evidence" value="ECO:0007669"/>
    <property type="project" value="TreeGrafter"/>
</dbReference>
<evidence type="ECO:0000313" key="4">
    <source>
        <dbReference type="Proteomes" id="UP000177445"/>
    </source>
</evidence>
<gene>
    <name evidence="3" type="ORF">BKP64_13850</name>
</gene>
<dbReference type="OrthoDB" id="9792137at2"/>
<dbReference type="NCBIfam" id="TIGR03220">
    <property type="entry name" value="catechol_dmpE"/>
    <property type="match status" value="1"/>
</dbReference>
<organism evidence="3 4">
    <name type="scientific">Marinobacter salinus</name>
    <dbReference type="NCBI Taxonomy" id="1874317"/>
    <lineage>
        <taxon>Bacteria</taxon>
        <taxon>Pseudomonadati</taxon>
        <taxon>Pseudomonadota</taxon>
        <taxon>Gammaproteobacteria</taxon>
        <taxon>Pseudomonadales</taxon>
        <taxon>Marinobacteraceae</taxon>
        <taxon>Marinobacter</taxon>
    </lineage>
</organism>
<dbReference type="PANTHER" id="PTHR30143">
    <property type="entry name" value="ACID HYDRATASE"/>
    <property type="match status" value="1"/>
</dbReference>
<evidence type="ECO:0000313" key="3">
    <source>
        <dbReference type="EMBL" id="AOY89163.1"/>
    </source>
</evidence>
<reference evidence="3 4" key="1">
    <citation type="submission" date="2016-10" db="EMBL/GenBank/DDBJ databases">
        <title>Marinobacter salinus sp. nov., a moderately halophilic bacterium isolated from a tidal flat environment.</title>
        <authorList>
            <person name="Park S.-J."/>
        </authorList>
    </citation>
    <scope>NUCLEOTIDE SEQUENCE [LARGE SCALE GENOMIC DNA]</scope>
    <source>
        <strain evidence="3 4">Hb8</strain>
    </source>
</reference>
<name>A0A1D9GNE4_9GAMM</name>
<protein>
    <submittedName>
        <fullName evidence="3">2-oxopent-4-enoate hydratase</fullName>
    </submittedName>
</protein>
<dbReference type="GO" id="GO:0008684">
    <property type="term" value="F:2-oxopent-4-enoate hydratase activity"/>
    <property type="evidence" value="ECO:0007669"/>
    <property type="project" value="TreeGrafter"/>
</dbReference>
<dbReference type="EMBL" id="CP017715">
    <property type="protein sequence ID" value="AOY89163.1"/>
    <property type="molecule type" value="Genomic_DNA"/>
</dbReference>
<dbReference type="KEGG" id="msq:BKP64_13850"/>
<evidence type="ECO:0000256" key="1">
    <source>
        <dbReference type="ARBA" id="ARBA00023239"/>
    </source>
</evidence>
<dbReference type="InterPro" id="IPR036663">
    <property type="entry name" value="Fumarylacetoacetase_C_sf"/>
</dbReference>
<dbReference type="PANTHER" id="PTHR30143:SF0">
    <property type="entry name" value="2-KETO-4-PENTENOATE HYDRATASE"/>
    <property type="match status" value="1"/>
</dbReference>
<dbReference type="RefSeq" id="WP_070971241.1">
    <property type="nucleotide sequence ID" value="NZ_CP017715.1"/>
</dbReference>
<dbReference type="Gene3D" id="3.90.850.10">
    <property type="entry name" value="Fumarylacetoacetase-like, C-terminal domain"/>
    <property type="match status" value="1"/>
</dbReference>
<keyword evidence="1" id="KW-0456">Lyase</keyword>
<dbReference type="SUPFAM" id="SSF56529">
    <property type="entry name" value="FAH"/>
    <property type="match status" value="1"/>
</dbReference>
<dbReference type="STRING" id="1874317.BKP64_13850"/>
<sequence>MEQTRIQALGDELYHAMIKREAVSPLTSRGEDITIDDAYHISLRMLERRLADGASVIGKKIGVTSKAVQNMLNVHQPDFGYLTDDMVFNSGEVMPISDRLIAPRAEGEIAFILKKDLNGPGITNADVLAATECVMPCFEIVDSRIRDWKIAIQDTVADNASCGLFVLGDQAVSPRKVDLVTCGMVVEKNGSVLSAGAGAAALGSPVNCVTWLANTLGEFGIPLKAGEVILSGSLVPLEPVKAGDYMRVDIGGIGSASVRFA</sequence>
<dbReference type="InterPro" id="IPR017632">
    <property type="entry name" value="2-oxopent-4-enoate_hydratase"/>
</dbReference>
<dbReference type="InterPro" id="IPR011234">
    <property type="entry name" value="Fumarylacetoacetase-like_C"/>
</dbReference>